<dbReference type="OrthoDB" id="2087742at2"/>
<accession>A0A1G5V0G9</accession>
<dbReference type="Pfam" id="PF24746">
    <property type="entry name" value="DUF7694"/>
    <property type="match status" value="1"/>
</dbReference>
<evidence type="ECO:0000313" key="2">
    <source>
        <dbReference type="EMBL" id="SDA39369.1"/>
    </source>
</evidence>
<evidence type="ECO:0000259" key="1">
    <source>
        <dbReference type="Pfam" id="PF24746"/>
    </source>
</evidence>
<dbReference type="EMBL" id="FMXM01000002">
    <property type="protein sequence ID" value="SDA39369.1"/>
    <property type="molecule type" value="Genomic_DNA"/>
</dbReference>
<dbReference type="Proteomes" id="UP000198588">
    <property type="component" value="Unassembled WGS sequence"/>
</dbReference>
<reference evidence="2 3" key="1">
    <citation type="submission" date="2016-10" db="EMBL/GenBank/DDBJ databases">
        <authorList>
            <person name="de Groot N.N."/>
        </authorList>
    </citation>
    <scope>NUCLEOTIDE SEQUENCE [LARGE SCALE GENOMIC DNA]</scope>
    <source>
        <strain evidence="2 3">CGMCC 1.12097</strain>
    </source>
</reference>
<evidence type="ECO:0000313" key="3">
    <source>
        <dbReference type="Proteomes" id="UP000198588"/>
    </source>
</evidence>
<dbReference type="STRING" id="1165689.SAMN02927914_00139"/>
<organism evidence="2 3">
    <name type="scientific">Mesorhizobium qingshengii</name>
    <dbReference type="NCBI Taxonomy" id="1165689"/>
    <lineage>
        <taxon>Bacteria</taxon>
        <taxon>Pseudomonadati</taxon>
        <taxon>Pseudomonadota</taxon>
        <taxon>Alphaproteobacteria</taxon>
        <taxon>Hyphomicrobiales</taxon>
        <taxon>Phyllobacteriaceae</taxon>
        <taxon>Mesorhizobium</taxon>
    </lineage>
</organism>
<protein>
    <recommendedName>
        <fullName evidence="1">DUF7694 domain-containing protein</fullName>
    </recommendedName>
</protein>
<dbReference type="AlphaFoldDB" id="A0A1G5V0G9"/>
<proteinExistence type="predicted"/>
<dbReference type="RefSeq" id="WP_091574732.1">
    <property type="nucleotide sequence ID" value="NZ_FMXM01000002.1"/>
</dbReference>
<sequence length="118" mass="13289">MRNARPVLARGAATWPTEWRAAFRVYLDRELGLISVEHDGAIGWEELQAIKDRVAGETATAIEVYPPADRVVNNLPMRHLWILGADDWWPDLGPEGPPAPTTLRERYLATQIAFEGTR</sequence>
<name>A0A1G5V0G9_9HYPH</name>
<dbReference type="InterPro" id="IPR056111">
    <property type="entry name" value="DUF7694"/>
</dbReference>
<feature type="domain" description="DUF7694" evidence="1">
    <location>
        <begin position="34"/>
        <end position="83"/>
    </location>
</feature>
<gene>
    <name evidence="2" type="ORF">SAMN02927914_00139</name>
</gene>